<proteinExistence type="predicted"/>
<evidence type="ECO:0000259" key="2">
    <source>
        <dbReference type="Pfam" id="PF12804"/>
    </source>
</evidence>
<keyword evidence="4" id="KW-1185">Reference proteome</keyword>
<protein>
    <recommendedName>
        <fullName evidence="2">MobA-like NTP transferase domain-containing protein</fullName>
    </recommendedName>
</protein>
<dbReference type="SUPFAM" id="SSF53448">
    <property type="entry name" value="Nucleotide-diphospho-sugar transferases"/>
    <property type="match status" value="1"/>
</dbReference>
<dbReference type="Proteomes" id="UP000008138">
    <property type="component" value="Chromosome"/>
</dbReference>
<dbReference type="eggNOG" id="arCOG01871">
    <property type="taxonomic scope" value="Archaea"/>
</dbReference>
<dbReference type="EMBL" id="CP002590">
    <property type="protein sequence ID" value="AEA13121.1"/>
    <property type="molecule type" value="Genomic_DNA"/>
</dbReference>
<dbReference type="KEGG" id="tuz:TUZN_1655"/>
<evidence type="ECO:0000313" key="4">
    <source>
        <dbReference type="Proteomes" id="UP000008138"/>
    </source>
</evidence>
<dbReference type="OrthoDB" id="28434at2157"/>
<evidence type="ECO:0000313" key="3">
    <source>
        <dbReference type="EMBL" id="AEA13121.1"/>
    </source>
</evidence>
<dbReference type="Pfam" id="PF12804">
    <property type="entry name" value="NTP_transf_3"/>
    <property type="match status" value="1"/>
</dbReference>
<dbReference type="InterPro" id="IPR036086">
    <property type="entry name" value="ParB/Sulfiredoxin_sf"/>
</dbReference>
<dbReference type="PANTHER" id="PTHR19136:SF86">
    <property type="entry name" value="ADENOSYLCOBINAMIDE-PHOSPHATE GUANYLYLTRANSFERASE"/>
    <property type="match status" value="1"/>
</dbReference>
<dbReference type="PANTHER" id="PTHR19136">
    <property type="entry name" value="MOLYBDENUM COFACTOR GUANYLYLTRANSFERASE"/>
    <property type="match status" value="1"/>
</dbReference>
<sequence length="297" mass="31545">MGEAVGGGVTGVILAGGRGARFGDPFKCLRPVCGVPMMLRVAAALQPFSSRLVVATTRSHGPVAWLARLWGMEVVYTEGRGYELDFSELLPYAPAVVAACDLPFLTPNHVARLISKPVMSTAVGAGGYVGLTWLPSGDTARWVDVSMPDLVDVDTREGWMALAGCTGPTYPVFVDPGSLLPHEDVESVPALGGMVRPIAVDAWTCTVLDGHHRLSALAERGLPAPVVPLDYSRIDVRDGDGNEVSKLAVLSAASRGVKLGVRATRHYYNGVHVSELDHVEADIGFLARVRPLKCDPI</sequence>
<evidence type="ECO:0000256" key="1">
    <source>
        <dbReference type="ARBA" id="ARBA00022679"/>
    </source>
</evidence>
<keyword evidence="1" id="KW-0808">Transferase</keyword>
<reference key="2">
    <citation type="submission" date="2011-03" db="EMBL/GenBank/DDBJ databases">
        <title>Complete genome sequence of the thermoacidophilic crenarchaeon Thermoproteus uzoniensis 768-20.</title>
        <authorList>
            <person name="Mardanov A.V."/>
            <person name="Gumerov V.M."/>
            <person name="Beletsky A.V."/>
            <person name="Prokofeva M.I."/>
            <person name="Bonch-Osmolovskaya E.A."/>
            <person name="Ravin N.V."/>
            <person name="Skryabin K.G."/>
        </authorList>
    </citation>
    <scope>NUCLEOTIDE SEQUENCE</scope>
    <source>
        <strain>768-20</strain>
    </source>
</reference>
<name>F2L302_THEU7</name>
<organism evidence="3 4">
    <name type="scientific">Thermoproteus uzoniensis (strain 768-20)</name>
    <dbReference type="NCBI Taxonomy" id="999630"/>
    <lineage>
        <taxon>Archaea</taxon>
        <taxon>Thermoproteota</taxon>
        <taxon>Thermoprotei</taxon>
        <taxon>Thermoproteales</taxon>
        <taxon>Thermoproteaceae</taxon>
        <taxon>Thermoproteus</taxon>
    </lineage>
</organism>
<dbReference type="Gene3D" id="3.90.550.10">
    <property type="entry name" value="Spore Coat Polysaccharide Biosynthesis Protein SpsA, Chain A"/>
    <property type="match status" value="1"/>
</dbReference>
<reference evidence="3 4" key="1">
    <citation type="journal article" date="2011" name="J. Bacteriol.">
        <title>Complete genome sequence of the thermoacidophilic crenarchaeon Thermoproteus uzoniensis 768-20.</title>
        <authorList>
            <person name="Mardanov A.V."/>
            <person name="Gumerov V.M."/>
            <person name="Beletsky A.V."/>
            <person name="Prokofeva M.I."/>
            <person name="Bonch-Osmolovskaya E.A."/>
            <person name="Ravin N.V."/>
            <person name="Skryabin K.G."/>
        </authorList>
    </citation>
    <scope>NUCLEOTIDE SEQUENCE [LARGE SCALE GENOMIC DNA]</scope>
    <source>
        <strain evidence="3 4">768-20</strain>
    </source>
</reference>
<dbReference type="STRING" id="999630.TUZN_1655"/>
<feature type="domain" description="MobA-like NTP transferase" evidence="2">
    <location>
        <begin position="11"/>
        <end position="116"/>
    </location>
</feature>
<dbReference type="InterPro" id="IPR029044">
    <property type="entry name" value="Nucleotide-diphossugar_trans"/>
</dbReference>
<gene>
    <name evidence="3" type="ordered locus">TUZN_1655</name>
</gene>
<dbReference type="GO" id="GO:0016779">
    <property type="term" value="F:nucleotidyltransferase activity"/>
    <property type="evidence" value="ECO:0007669"/>
    <property type="project" value="TreeGrafter"/>
</dbReference>
<dbReference type="AlphaFoldDB" id="F2L302"/>
<dbReference type="InterPro" id="IPR025877">
    <property type="entry name" value="MobA-like_NTP_Trfase"/>
</dbReference>
<accession>F2L302</accession>
<dbReference type="HOGENOM" id="CLU_989079_0_0_2"/>
<dbReference type="SUPFAM" id="SSF110849">
    <property type="entry name" value="ParB/Sulfiredoxin"/>
    <property type="match status" value="1"/>
</dbReference>